<dbReference type="GeneID" id="113411946"/>
<organism evidence="3 4">
    <name type="scientific">Notechis scutatus</name>
    <name type="common">mainland tiger snake</name>
    <dbReference type="NCBI Taxonomy" id="8663"/>
    <lineage>
        <taxon>Eukaryota</taxon>
        <taxon>Metazoa</taxon>
        <taxon>Chordata</taxon>
        <taxon>Craniata</taxon>
        <taxon>Vertebrata</taxon>
        <taxon>Euteleostomi</taxon>
        <taxon>Lepidosauria</taxon>
        <taxon>Squamata</taxon>
        <taxon>Bifurcata</taxon>
        <taxon>Unidentata</taxon>
        <taxon>Episquamata</taxon>
        <taxon>Toxicofera</taxon>
        <taxon>Serpentes</taxon>
        <taxon>Colubroidea</taxon>
        <taxon>Elapidae</taxon>
        <taxon>Hydrophiinae</taxon>
        <taxon>Notechis</taxon>
    </lineage>
</organism>
<accession>A0A6J1TY84</accession>
<dbReference type="InterPro" id="IPR011333">
    <property type="entry name" value="SKP1/BTB/POZ_sf"/>
</dbReference>
<dbReference type="CDD" id="cd18492">
    <property type="entry name" value="BACK_BTBD16"/>
    <property type="match status" value="1"/>
</dbReference>
<evidence type="ECO:0000259" key="2">
    <source>
        <dbReference type="SMART" id="SM00225"/>
    </source>
</evidence>
<evidence type="ECO:0000256" key="1">
    <source>
        <dbReference type="ARBA" id="ARBA00016271"/>
    </source>
</evidence>
<proteinExistence type="predicted"/>
<dbReference type="InterPro" id="IPR000210">
    <property type="entry name" value="BTB/POZ_dom"/>
</dbReference>
<dbReference type="InterPro" id="IPR042833">
    <property type="entry name" value="BTBD16"/>
</dbReference>
<dbReference type="AlphaFoldDB" id="A0A6J1TY84"/>
<name>A0A6J1TY84_9SAUR</name>
<dbReference type="PANTHER" id="PTHR46843">
    <property type="entry name" value="BTB/POZ DOMAIN-CONTAINING PROTEIN 16"/>
    <property type="match status" value="1"/>
</dbReference>
<evidence type="ECO:0000313" key="3">
    <source>
        <dbReference type="Proteomes" id="UP000504612"/>
    </source>
</evidence>
<dbReference type="SUPFAM" id="SSF54695">
    <property type="entry name" value="POZ domain"/>
    <property type="match status" value="1"/>
</dbReference>
<protein>
    <recommendedName>
        <fullName evidence="1">BTB/POZ domain-containing protein 16</fullName>
    </recommendedName>
</protein>
<dbReference type="Proteomes" id="UP000504612">
    <property type="component" value="Unplaced"/>
</dbReference>
<dbReference type="PANTHER" id="PTHR46843:SF1">
    <property type="entry name" value="BTB_POZ DOMAIN-CONTAINING PROTEIN 16"/>
    <property type="match status" value="1"/>
</dbReference>
<feature type="domain" description="BTB" evidence="2">
    <location>
        <begin position="177"/>
        <end position="316"/>
    </location>
</feature>
<dbReference type="RefSeq" id="XP_026523045.1">
    <property type="nucleotide sequence ID" value="XM_026667260.1"/>
</dbReference>
<dbReference type="SMART" id="SM00225">
    <property type="entry name" value="BTB"/>
    <property type="match status" value="1"/>
</dbReference>
<dbReference type="Gene3D" id="3.30.710.10">
    <property type="entry name" value="Potassium Channel Kv1.1, Chain A"/>
    <property type="match status" value="1"/>
</dbReference>
<gene>
    <name evidence="4" type="primary">BTBD16</name>
</gene>
<sequence>MAHYRHFYGKRKNHADLFRISSAVPETPSSDKTVCHYLLSAPFVSLGGLSPSEKEIAKISGPMKRRFFRNQAGPTNRCQFPFTSSCDLLGISQSDKVKQDGLHNSLLKIMTVDSSVPLGEEFGSWKTGAELLDESSAQSFANMCPQIKPRPRIFSHQRLPNQMLFSYTQKITEGMEPDVTLDCLGFEWELHRMYLFKSHILSQLLAEATQHSLSPSTGSILKSKKAETRCYKCCLLAGRKQDEFCQQKEKLPKVTIALEISDQDVTRFAFAVALKNMYNSEPEVNEEDVLGILAAAEVLQFPSLFQKCIQVMKRSICPTNVCSYYIAGCKYKQPSLITLCERWTEVNLVPQLGSQICLRNLPLELLQKVLKSPRLFTINEFYLLRTALYWVFLQQNPKIQIIPFYDTILRYFSSLPRTWAFLERKEGQQYMAIFQSLRLHGITSSKHLEELWKINFFPLPWLTRILSDHYHALENGGDMAFQADFNTQAVRFGFLLKEEPRYHAEIISIYGFFFELKAIKHDASAYSFYMKRVRHADPIISYFTADRSPVSLQKEREVKYEIKAQCQIDGKWEEFTTERVTQSFGVKKPSSKSQILKARIPSVPIYVTFLLLFPPS</sequence>
<dbReference type="InterPro" id="IPR048859">
    <property type="entry name" value="BTBD16_C"/>
</dbReference>
<reference evidence="4" key="1">
    <citation type="submission" date="2025-08" db="UniProtKB">
        <authorList>
            <consortium name="RefSeq"/>
        </authorList>
    </citation>
    <scope>IDENTIFICATION</scope>
</reference>
<dbReference type="CTD" id="118663"/>
<dbReference type="Pfam" id="PF21059">
    <property type="entry name" value="BTBD16_C"/>
    <property type="match status" value="1"/>
</dbReference>
<dbReference type="Pfam" id="PF23998">
    <property type="entry name" value="BTB_BTBDG"/>
    <property type="match status" value="1"/>
</dbReference>
<keyword evidence="3" id="KW-1185">Reference proteome</keyword>
<evidence type="ECO:0000313" key="4">
    <source>
        <dbReference type="RefSeq" id="XP_026523045.1"/>
    </source>
</evidence>
<dbReference type="InterPro" id="IPR056426">
    <property type="entry name" value="BTB_BTBDG"/>
</dbReference>
<dbReference type="KEGG" id="nss:113411946"/>